<reference evidence="1 2" key="1">
    <citation type="submission" date="2019-09" db="EMBL/GenBank/DDBJ databases">
        <title>The hologenome of the rock-dwelling lichen Lasallia pustulata.</title>
        <authorList>
            <person name="Greshake Tzovaras B."/>
            <person name="Segers F."/>
            <person name="Bicker A."/>
            <person name="Dal Grande F."/>
            <person name="Otte J."/>
            <person name="Hankeln T."/>
            <person name="Schmitt I."/>
            <person name="Ebersberger I."/>
        </authorList>
    </citation>
    <scope>NUCLEOTIDE SEQUENCE [LARGE SCALE GENOMIC DNA]</scope>
    <source>
        <strain evidence="1">A1-1</strain>
    </source>
</reference>
<organism evidence="1 2">
    <name type="scientific">Lasallia pustulata</name>
    <dbReference type="NCBI Taxonomy" id="136370"/>
    <lineage>
        <taxon>Eukaryota</taxon>
        <taxon>Fungi</taxon>
        <taxon>Dikarya</taxon>
        <taxon>Ascomycota</taxon>
        <taxon>Pezizomycotina</taxon>
        <taxon>Lecanoromycetes</taxon>
        <taxon>OSLEUM clade</taxon>
        <taxon>Umbilicariomycetidae</taxon>
        <taxon>Umbilicariales</taxon>
        <taxon>Umbilicariaceae</taxon>
        <taxon>Lasallia</taxon>
    </lineage>
</organism>
<gene>
    <name evidence="1" type="ORF">FRX48_03792</name>
</gene>
<evidence type="ECO:0000313" key="1">
    <source>
        <dbReference type="EMBL" id="KAA6412800.1"/>
    </source>
</evidence>
<evidence type="ECO:0000313" key="2">
    <source>
        <dbReference type="Proteomes" id="UP000324767"/>
    </source>
</evidence>
<dbReference type="EMBL" id="VXIT01000005">
    <property type="protein sequence ID" value="KAA6412800.1"/>
    <property type="molecule type" value="Genomic_DNA"/>
</dbReference>
<dbReference type="AlphaFoldDB" id="A0A5M8PT82"/>
<proteinExistence type="predicted"/>
<name>A0A5M8PT82_9LECA</name>
<comment type="caution">
    <text evidence="1">The sequence shown here is derived from an EMBL/GenBank/DDBJ whole genome shotgun (WGS) entry which is preliminary data.</text>
</comment>
<dbReference type="Proteomes" id="UP000324767">
    <property type="component" value="Unassembled WGS sequence"/>
</dbReference>
<sequence>MTRSNTTGYLTVLSKGQATLDTVPVAKLPSLPQIPGKALVCSISDHFWLEVLRAKVIEARDIYCIFCLWRCCFSALAMITTRPAIRRHIWSCHNPDDCHCQRVAFQDI</sequence>
<protein>
    <submittedName>
        <fullName evidence="1">Uncharacterized protein</fullName>
    </submittedName>
</protein>
<accession>A0A5M8PT82</accession>